<dbReference type="AlphaFoldDB" id="A0A9P6XNM3"/>
<evidence type="ECO:0000313" key="3">
    <source>
        <dbReference type="Proteomes" id="UP000740926"/>
    </source>
</evidence>
<organism evidence="2 3">
    <name type="scientific">Rhizopus delemar</name>
    <dbReference type="NCBI Taxonomy" id="936053"/>
    <lineage>
        <taxon>Eukaryota</taxon>
        <taxon>Fungi</taxon>
        <taxon>Fungi incertae sedis</taxon>
        <taxon>Mucoromycota</taxon>
        <taxon>Mucoromycotina</taxon>
        <taxon>Mucoromycetes</taxon>
        <taxon>Mucorales</taxon>
        <taxon>Mucorineae</taxon>
        <taxon>Rhizopodaceae</taxon>
        <taxon>Rhizopus</taxon>
    </lineage>
</organism>
<dbReference type="Proteomes" id="UP000740926">
    <property type="component" value="Unassembled WGS sequence"/>
</dbReference>
<proteinExistence type="predicted"/>
<dbReference type="EMBL" id="JAANIU010015744">
    <property type="protein sequence ID" value="KAG1529266.1"/>
    <property type="molecule type" value="Genomic_DNA"/>
</dbReference>
<name>A0A9P6XNM3_9FUNG</name>
<evidence type="ECO:0000313" key="2">
    <source>
        <dbReference type="EMBL" id="KAG1529266.1"/>
    </source>
</evidence>
<sequence length="98" mass="10142">MRPYLCLATVRPEQFSDFGSGFPLDLQDGTSRAPVAARPVLARLPLPALDVAVQPLTPAEIQQVSGGIGSIRSTWVGAQPPSARPANSGGTPVKGYGS</sequence>
<evidence type="ECO:0000256" key="1">
    <source>
        <dbReference type="SAM" id="MobiDB-lite"/>
    </source>
</evidence>
<protein>
    <submittedName>
        <fullName evidence="2">Uncharacterized protein</fullName>
    </submittedName>
</protein>
<gene>
    <name evidence="2" type="ORF">G6F50_018112</name>
</gene>
<keyword evidence="3" id="KW-1185">Reference proteome</keyword>
<feature type="region of interest" description="Disordered" evidence="1">
    <location>
        <begin position="72"/>
        <end position="98"/>
    </location>
</feature>
<comment type="caution">
    <text evidence="2">The sequence shown here is derived from an EMBL/GenBank/DDBJ whole genome shotgun (WGS) entry which is preliminary data.</text>
</comment>
<reference evidence="2 3" key="1">
    <citation type="journal article" date="2020" name="Microb. Genom.">
        <title>Genetic diversity of clinical and environmental Mucorales isolates obtained from an investigation of mucormycosis cases among solid organ transplant recipients.</title>
        <authorList>
            <person name="Nguyen M.H."/>
            <person name="Kaul D."/>
            <person name="Muto C."/>
            <person name="Cheng S.J."/>
            <person name="Richter R.A."/>
            <person name="Bruno V.M."/>
            <person name="Liu G."/>
            <person name="Beyhan S."/>
            <person name="Sundermann A.J."/>
            <person name="Mounaud S."/>
            <person name="Pasculle A.W."/>
            <person name="Nierman W.C."/>
            <person name="Driscoll E."/>
            <person name="Cumbie R."/>
            <person name="Clancy C.J."/>
            <person name="Dupont C.L."/>
        </authorList>
    </citation>
    <scope>NUCLEOTIDE SEQUENCE [LARGE SCALE GENOMIC DNA]</scope>
    <source>
        <strain evidence="2 3">GL24</strain>
    </source>
</reference>
<accession>A0A9P6XNM3</accession>